<organism evidence="1 2">
    <name type="scientific">Xenotaenia resolanae</name>
    <dbReference type="NCBI Taxonomy" id="208358"/>
    <lineage>
        <taxon>Eukaryota</taxon>
        <taxon>Metazoa</taxon>
        <taxon>Chordata</taxon>
        <taxon>Craniata</taxon>
        <taxon>Vertebrata</taxon>
        <taxon>Euteleostomi</taxon>
        <taxon>Actinopterygii</taxon>
        <taxon>Neopterygii</taxon>
        <taxon>Teleostei</taxon>
        <taxon>Neoteleostei</taxon>
        <taxon>Acanthomorphata</taxon>
        <taxon>Ovalentaria</taxon>
        <taxon>Atherinomorphae</taxon>
        <taxon>Cyprinodontiformes</taxon>
        <taxon>Goodeidae</taxon>
        <taxon>Xenotaenia</taxon>
    </lineage>
</organism>
<proteinExistence type="predicted"/>
<sequence>MGPDLNGLGGTRLPTRTLGQMVSAPASEELRFASEPFPSQHQQLAVSIPDSPLAATPGVFPGVHYHLETETPQTGFTAVGLASVLTSRTELNRTPLRFRR</sequence>
<dbReference type="Proteomes" id="UP001444071">
    <property type="component" value="Unassembled WGS sequence"/>
</dbReference>
<evidence type="ECO:0000313" key="1">
    <source>
        <dbReference type="EMBL" id="MEQ2270089.1"/>
    </source>
</evidence>
<protein>
    <submittedName>
        <fullName evidence="1">Uncharacterized protein</fullName>
    </submittedName>
</protein>
<evidence type="ECO:0000313" key="2">
    <source>
        <dbReference type="Proteomes" id="UP001444071"/>
    </source>
</evidence>
<dbReference type="EMBL" id="JAHRIM010054840">
    <property type="protein sequence ID" value="MEQ2270089.1"/>
    <property type="molecule type" value="Genomic_DNA"/>
</dbReference>
<gene>
    <name evidence="1" type="ORF">XENORESO_015015</name>
</gene>
<reference evidence="1 2" key="1">
    <citation type="submission" date="2021-06" db="EMBL/GenBank/DDBJ databases">
        <authorList>
            <person name="Palmer J.M."/>
        </authorList>
    </citation>
    <scope>NUCLEOTIDE SEQUENCE [LARGE SCALE GENOMIC DNA]</scope>
    <source>
        <strain evidence="1 2">XR_2019</strain>
        <tissue evidence="1">Muscle</tissue>
    </source>
</reference>
<accession>A0ABV0WM17</accession>
<name>A0ABV0WM17_9TELE</name>
<keyword evidence="2" id="KW-1185">Reference proteome</keyword>
<comment type="caution">
    <text evidence="1">The sequence shown here is derived from an EMBL/GenBank/DDBJ whole genome shotgun (WGS) entry which is preliminary data.</text>
</comment>